<feature type="transmembrane region" description="Helical" evidence="7">
    <location>
        <begin position="9"/>
        <end position="33"/>
    </location>
</feature>
<feature type="transmembrane region" description="Helical" evidence="7">
    <location>
        <begin position="111"/>
        <end position="130"/>
    </location>
</feature>
<dbReference type="SUPFAM" id="SSF161098">
    <property type="entry name" value="MetI-like"/>
    <property type="match status" value="1"/>
</dbReference>
<name>A0A6P1Y3R9_9SPIR</name>
<dbReference type="InterPro" id="IPR035906">
    <property type="entry name" value="MetI-like_sf"/>
</dbReference>
<dbReference type="Gene3D" id="1.10.3720.10">
    <property type="entry name" value="MetI-like"/>
    <property type="match status" value="1"/>
</dbReference>
<dbReference type="AlphaFoldDB" id="A0A6P1Y3R9"/>
<evidence type="ECO:0000256" key="4">
    <source>
        <dbReference type="ARBA" id="ARBA00022692"/>
    </source>
</evidence>
<evidence type="ECO:0000313" key="9">
    <source>
        <dbReference type="EMBL" id="QHX43572.1"/>
    </source>
</evidence>
<feature type="transmembrane region" description="Helical" evidence="7">
    <location>
        <begin position="272"/>
        <end position="296"/>
    </location>
</feature>
<keyword evidence="5 7" id="KW-1133">Transmembrane helix</keyword>
<keyword evidence="3" id="KW-1003">Cell membrane</keyword>
<evidence type="ECO:0000256" key="5">
    <source>
        <dbReference type="ARBA" id="ARBA00022989"/>
    </source>
</evidence>
<sequence length="304" mass="33893">MITSKTSKFLWIAFFVTPALLIVSVFILLPLFMSLFNSLFNWNQLLRGTFTGLGNFKKLFFTFPYNERFFNALKHNGIWFCCTMLIQNSLGLLFGYVLSRKIAGHGAFKRIFFIPVLFSIVAVGFLWGMYLKSDGLVNSFLNLLDLSSFRRAWLGDENTATFAIIATNIWRWVGFPSLVFLAAIDSIDQSCIEAAYIDGVSEMGLFWKIIFPLIIPSVTVITVLTVIGSLNVFEQIYTMTDLGGGLNYSTDTIGTLFYRTAFGSVDTGNPEIGIGSTIAVIIYIMTFCISLVSVAIGKAKETQV</sequence>
<protein>
    <submittedName>
        <fullName evidence="9">Sugar ABC transporter permease</fullName>
    </submittedName>
</protein>
<evidence type="ECO:0000256" key="3">
    <source>
        <dbReference type="ARBA" id="ARBA00022475"/>
    </source>
</evidence>
<dbReference type="GO" id="GO:0055085">
    <property type="term" value="P:transmembrane transport"/>
    <property type="evidence" value="ECO:0007669"/>
    <property type="project" value="InterPro"/>
</dbReference>
<dbReference type="InterPro" id="IPR000515">
    <property type="entry name" value="MetI-like"/>
</dbReference>
<dbReference type="GO" id="GO:0005886">
    <property type="term" value="C:plasma membrane"/>
    <property type="evidence" value="ECO:0007669"/>
    <property type="project" value="UniProtKB-SubCell"/>
</dbReference>
<comment type="similarity">
    <text evidence="7">Belongs to the binding-protein-dependent transport system permease family.</text>
</comment>
<evidence type="ECO:0000259" key="8">
    <source>
        <dbReference type="PROSITE" id="PS50928"/>
    </source>
</evidence>
<evidence type="ECO:0000313" key="10">
    <source>
        <dbReference type="Proteomes" id="UP000464374"/>
    </source>
</evidence>
<feature type="domain" description="ABC transmembrane type-1" evidence="8">
    <location>
        <begin position="73"/>
        <end position="293"/>
    </location>
</feature>
<feature type="transmembrane region" description="Helical" evidence="7">
    <location>
        <begin position="205"/>
        <end position="230"/>
    </location>
</feature>
<dbReference type="PROSITE" id="PS50928">
    <property type="entry name" value="ABC_TM1"/>
    <property type="match status" value="1"/>
</dbReference>
<feature type="transmembrane region" description="Helical" evidence="7">
    <location>
        <begin position="77"/>
        <end position="99"/>
    </location>
</feature>
<dbReference type="Proteomes" id="UP000464374">
    <property type="component" value="Chromosome"/>
</dbReference>
<dbReference type="RefSeq" id="WP_162663887.1">
    <property type="nucleotide sequence ID" value="NZ_CP048020.1"/>
</dbReference>
<accession>A0A6P1Y3R9</accession>
<evidence type="ECO:0000256" key="2">
    <source>
        <dbReference type="ARBA" id="ARBA00022448"/>
    </source>
</evidence>
<keyword evidence="2 7" id="KW-0813">Transport</keyword>
<reference evidence="9 10" key="1">
    <citation type="submission" date="2020-01" db="EMBL/GenBank/DDBJ databases">
        <title>Complete genome sequence of a human oral phylogroup 1 Treponema sp. strain ATCC 700766, originally isolated from periodontitis dental plaque.</title>
        <authorList>
            <person name="Chan Y."/>
            <person name="Huo Y.-B."/>
            <person name="Yu X.-L."/>
            <person name="Zeng H."/>
            <person name="Leung W.-K."/>
            <person name="Watt R.M."/>
        </authorList>
    </citation>
    <scope>NUCLEOTIDE SEQUENCE [LARGE SCALE GENOMIC DNA]</scope>
    <source>
        <strain evidence="9 10">OMZ 804</strain>
    </source>
</reference>
<dbReference type="EMBL" id="CP048020">
    <property type="protein sequence ID" value="QHX43572.1"/>
    <property type="molecule type" value="Genomic_DNA"/>
</dbReference>
<feature type="transmembrane region" description="Helical" evidence="7">
    <location>
        <begin position="160"/>
        <end position="184"/>
    </location>
</feature>
<dbReference type="Pfam" id="PF00528">
    <property type="entry name" value="BPD_transp_1"/>
    <property type="match status" value="1"/>
</dbReference>
<dbReference type="PANTHER" id="PTHR43227:SF11">
    <property type="entry name" value="BLL4140 PROTEIN"/>
    <property type="match status" value="1"/>
</dbReference>
<proteinExistence type="inferred from homology"/>
<dbReference type="CDD" id="cd06261">
    <property type="entry name" value="TM_PBP2"/>
    <property type="match status" value="1"/>
</dbReference>
<evidence type="ECO:0000256" key="7">
    <source>
        <dbReference type="RuleBase" id="RU363032"/>
    </source>
</evidence>
<evidence type="ECO:0000256" key="6">
    <source>
        <dbReference type="ARBA" id="ARBA00023136"/>
    </source>
</evidence>
<evidence type="ECO:0000256" key="1">
    <source>
        <dbReference type="ARBA" id="ARBA00004651"/>
    </source>
</evidence>
<dbReference type="KEGG" id="trz:GWP43_09120"/>
<keyword evidence="6 7" id="KW-0472">Membrane</keyword>
<comment type="subcellular location">
    <subcellularLocation>
        <location evidence="1 7">Cell membrane</location>
        <topology evidence="1 7">Multi-pass membrane protein</topology>
    </subcellularLocation>
</comment>
<dbReference type="PANTHER" id="PTHR43227">
    <property type="entry name" value="BLL4140 PROTEIN"/>
    <property type="match status" value="1"/>
</dbReference>
<organism evidence="9 10">
    <name type="scientific">Treponema vincentii</name>
    <dbReference type="NCBI Taxonomy" id="69710"/>
    <lineage>
        <taxon>Bacteria</taxon>
        <taxon>Pseudomonadati</taxon>
        <taxon>Spirochaetota</taxon>
        <taxon>Spirochaetia</taxon>
        <taxon>Spirochaetales</taxon>
        <taxon>Treponemataceae</taxon>
        <taxon>Treponema</taxon>
    </lineage>
</organism>
<keyword evidence="4 7" id="KW-0812">Transmembrane</keyword>
<dbReference type="InterPro" id="IPR050809">
    <property type="entry name" value="UgpAE/MalFG_permease"/>
</dbReference>
<gene>
    <name evidence="9" type="ORF">GWP43_09120</name>
</gene>